<dbReference type="Proteomes" id="UP000177913">
    <property type="component" value="Unassembled WGS sequence"/>
</dbReference>
<evidence type="ECO:0000256" key="3">
    <source>
        <dbReference type="ARBA" id="ARBA00022676"/>
    </source>
</evidence>
<evidence type="ECO:0000256" key="5">
    <source>
        <dbReference type="ARBA" id="ARBA00022692"/>
    </source>
</evidence>
<keyword evidence="7 8" id="KW-0472">Membrane</keyword>
<comment type="caution">
    <text evidence="10">The sequence shown here is derived from an EMBL/GenBank/DDBJ whole genome shotgun (WGS) entry which is preliminary data.</text>
</comment>
<dbReference type="GO" id="GO:0009103">
    <property type="term" value="P:lipopolysaccharide biosynthetic process"/>
    <property type="evidence" value="ECO:0007669"/>
    <property type="project" value="UniProtKB-ARBA"/>
</dbReference>
<feature type="transmembrane region" description="Helical" evidence="8">
    <location>
        <begin position="298"/>
        <end position="316"/>
    </location>
</feature>
<keyword evidence="5 8" id="KW-0812">Transmembrane</keyword>
<dbReference type="GO" id="GO:0016763">
    <property type="term" value="F:pentosyltransferase activity"/>
    <property type="evidence" value="ECO:0007669"/>
    <property type="project" value="TreeGrafter"/>
</dbReference>
<dbReference type="InterPro" id="IPR050297">
    <property type="entry name" value="LipidA_mod_glycosyltrf_83"/>
</dbReference>
<evidence type="ECO:0000313" key="11">
    <source>
        <dbReference type="Proteomes" id="UP000177913"/>
    </source>
</evidence>
<organism evidence="10 11">
    <name type="scientific">Candidatus Roizmanbacteria bacterium RIFCSPHIGHO2_02_FULL_38_11</name>
    <dbReference type="NCBI Taxonomy" id="1802039"/>
    <lineage>
        <taxon>Bacteria</taxon>
        <taxon>Candidatus Roizmaniibacteriota</taxon>
    </lineage>
</organism>
<evidence type="ECO:0000313" key="10">
    <source>
        <dbReference type="EMBL" id="OGK23424.1"/>
    </source>
</evidence>
<evidence type="ECO:0000259" key="9">
    <source>
        <dbReference type="Pfam" id="PF13231"/>
    </source>
</evidence>
<dbReference type="InterPro" id="IPR038731">
    <property type="entry name" value="RgtA/B/C-like"/>
</dbReference>
<evidence type="ECO:0000256" key="6">
    <source>
        <dbReference type="ARBA" id="ARBA00022989"/>
    </source>
</evidence>
<reference evidence="10 11" key="1">
    <citation type="journal article" date="2016" name="Nat. Commun.">
        <title>Thousands of microbial genomes shed light on interconnected biogeochemical processes in an aquifer system.</title>
        <authorList>
            <person name="Anantharaman K."/>
            <person name="Brown C.T."/>
            <person name="Hug L.A."/>
            <person name="Sharon I."/>
            <person name="Castelle C.J."/>
            <person name="Probst A.J."/>
            <person name="Thomas B.C."/>
            <person name="Singh A."/>
            <person name="Wilkins M.J."/>
            <person name="Karaoz U."/>
            <person name="Brodie E.L."/>
            <person name="Williams K.H."/>
            <person name="Hubbard S.S."/>
            <person name="Banfield J.F."/>
        </authorList>
    </citation>
    <scope>NUCLEOTIDE SEQUENCE [LARGE SCALE GENOMIC DNA]</scope>
</reference>
<evidence type="ECO:0000256" key="7">
    <source>
        <dbReference type="ARBA" id="ARBA00023136"/>
    </source>
</evidence>
<evidence type="ECO:0000256" key="4">
    <source>
        <dbReference type="ARBA" id="ARBA00022679"/>
    </source>
</evidence>
<feature type="transmembrane region" description="Helical" evidence="8">
    <location>
        <begin position="86"/>
        <end position="106"/>
    </location>
</feature>
<name>A0A1F7GXB4_9BACT</name>
<protein>
    <recommendedName>
        <fullName evidence="9">Glycosyltransferase RgtA/B/C/D-like domain-containing protein</fullName>
    </recommendedName>
</protein>
<feature type="transmembrane region" description="Helical" evidence="8">
    <location>
        <begin position="63"/>
        <end position="79"/>
    </location>
</feature>
<dbReference type="Pfam" id="PF13231">
    <property type="entry name" value="PMT_2"/>
    <property type="match status" value="1"/>
</dbReference>
<proteinExistence type="predicted"/>
<dbReference type="GO" id="GO:0005886">
    <property type="term" value="C:plasma membrane"/>
    <property type="evidence" value="ECO:0007669"/>
    <property type="project" value="UniProtKB-SubCell"/>
</dbReference>
<feature type="transmembrane region" description="Helical" evidence="8">
    <location>
        <begin position="348"/>
        <end position="369"/>
    </location>
</feature>
<gene>
    <name evidence="10" type="ORF">A3C25_02020</name>
</gene>
<feature type="transmembrane region" description="Helical" evidence="8">
    <location>
        <begin position="323"/>
        <end position="342"/>
    </location>
</feature>
<feature type="transmembrane region" description="Helical" evidence="8">
    <location>
        <begin position="112"/>
        <end position="129"/>
    </location>
</feature>
<keyword evidence="2" id="KW-1003">Cell membrane</keyword>
<accession>A0A1F7GXB4</accession>
<dbReference type="AlphaFoldDB" id="A0A1F7GXB4"/>
<evidence type="ECO:0000256" key="2">
    <source>
        <dbReference type="ARBA" id="ARBA00022475"/>
    </source>
</evidence>
<evidence type="ECO:0000256" key="1">
    <source>
        <dbReference type="ARBA" id="ARBA00004651"/>
    </source>
</evidence>
<feature type="transmembrane region" description="Helical" evidence="8">
    <location>
        <begin position="381"/>
        <end position="402"/>
    </location>
</feature>
<feature type="domain" description="Glycosyltransferase RgtA/B/C/D-like" evidence="9">
    <location>
        <begin position="64"/>
        <end position="220"/>
    </location>
</feature>
<comment type="subcellular location">
    <subcellularLocation>
        <location evidence="1">Cell membrane</location>
        <topology evidence="1">Multi-pass membrane protein</topology>
    </subcellularLocation>
</comment>
<evidence type="ECO:0000256" key="8">
    <source>
        <dbReference type="SAM" id="Phobius"/>
    </source>
</evidence>
<dbReference type="EMBL" id="MFZO01000047">
    <property type="protein sequence ID" value="OGK23424.1"/>
    <property type="molecule type" value="Genomic_DNA"/>
</dbReference>
<keyword evidence="6 8" id="KW-1133">Transmembrane helix</keyword>
<dbReference type="PANTHER" id="PTHR33908:SF11">
    <property type="entry name" value="MEMBRANE PROTEIN"/>
    <property type="match status" value="1"/>
</dbReference>
<feature type="transmembrane region" description="Helical" evidence="8">
    <location>
        <begin position="207"/>
        <end position="225"/>
    </location>
</feature>
<feature type="transmembrane region" description="Helical" evidence="8">
    <location>
        <begin position="174"/>
        <end position="195"/>
    </location>
</feature>
<dbReference type="PANTHER" id="PTHR33908">
    <property type="entry name" value="MANNOSYLTRANSFERASE YKCB-RELATED"/>
    <property type="match status" value="1"/>
</dbReference>
<keyword evidence="4" id="KW-0808">Transferase</keyword>
<feature type="transmembrane region" description="Helical" evidence="8">
    <location>
        <begin position="136"/>
        <end position="154"/>
    </location>
</feature>
<keyword evidence="3" id="KW-0328">Glycosyltransferase</keyword>
<sequence>MFLLFFVLISAFLHFYKINQVPPCINADEAAFGYNAYSILKTGKDEYGAFLPLRFKSFEDYKLPLYTYLSVPFVALFGMNDFSTRALNIIIGISFVILIFFITKELFNNEKIALLSSFLTSLSPGIYILTRHAHEGVLSAFFILLTLLFLVKFIKTNSIFYFLLTNLSLLGSSYSYQNGRVYLFFIILFEVVLLWKKDLGKSIKKYLGYLTFLGIIGIIAIYPDIRYSLNRVQNLAFFKSSGFQLRLTEYLAEHPNRLLHNKFVESVQEISNRYILQLSPEFLIISGDSNRRFGFPNLGLLTSLEYIFFFIGLYYLFKNKEKFRLLILFILFISPINNALTWQDASLIRTYIILFPILLIIAYGIFHIYLLSSRWRFQKPLLLFLLLTFAFFKLNAWDLYFYHYPKRAVTVRAWQCGYRELVGYVKQNYDRFDRFYITDRHGQPYIFFLYYWPFDPANYQKQVKTSAPDRYGFGQVEKFDKFEFRFAFDPKLKRSAFIGYPEHFNDANQDIVNKVKKIKFGTEDIFWIYEAD</sequence>